<evidence type="ECO:0000313" key="3">
    <source>
        <dbReference type="Proteomes" id="UP000271241"/>
    </source>
</evidence>
<accession>A0A4P9XJ74</accession>
<dbReference type="Proteomes" id="UP000271241">
    <property type="component" value="Unassembled WGS sequence"/>
</dbReference>
<name>A0A4P9XJ74_9FUNG</name>
<keyword evidence="3" id="KW-1185">Reference proteome</keyword>
<feature type="region of interest" description="Disordered" evidence="1">
    <location>
        <begin position="1"/>
        <end position="54"/>
    </location>
</feature>
<evidence type="ECO:0000256" key="1">
    <source>
        <dbReference type="SAM" id="MobiDB-lite"/>
    </source>
</evidence>
<organism evidence="2 3">
    <name type="scientific">Thamnocephalis sphaerospora</name>
    <dbReference type="NCBI Taxonomy" id="78915"/>
    <lineage>
        <taxon>Eukaryota</taxon>
        <taxon>Fungi</taxon>
        <taxon>Fungi incertae sedis</taxon>
        <taxon>Zoopagomycota</taxon>
        <taxon>Zoopagomycotina</taxon>
        <taxon>Zoopagomycetes</taxon>
        <taxon>Zoopagales</taxon>
        <taxon>Sigmoideomycetaceae</taxon>
        <taxon>Thamnocephalis</taxon>
    </lineage>
</organism>
<proteinExistence type="predicted"/>
<feature type="region of interest" description="Disordered" evidence="1">
    <location>
        <begin position="155"/>
        <end position="174"/>
    </location>
</feature>
<feature type="non-terminal residue" evidence="2">
    <location>
        <position position="174"/>
    </location>
</feature>
<gene>
    <name evidence="2" type="ORF">THASP1DRAFT_25760</name>
</gene>
<sequence>MVPMDRRRVPSSAATYSPASGSQLAGYSAGSSTPHEAISFSVNTKRPSVSSKALQPPLLMRDSDRPREWDRRDVLSLDIDLRSDIFGASVAADGVAATLRKMSATCGGGGGRLSSSILRFMVSLSATVSANRSADEAPLVAGCRTMVAVASCDADASAGSGPARSSADSSDGGN</sequence>
<feature type="compositionally biased region" description="Polar residues" evidence="1">
    <location>
        <begin position="12"/>
        <end position="53"/>
    </location>
</feature>
<protein>
    <submittedName>
        <fullName evidence="2">Uncharacterized protein</fullName>
    </submittedName>
</protein>
<dbReference type="EMBL" id="KZ993028">
    <property type="protein sequence ID" value="RKP05803.1"/>
    <property type="molecule type" value="Genomic_DNA"/>
</dbReference>
<reference evidence="3" key="1">
    <citation type="journal article" date="2018" name="Nat. Microbiol.">
        <title>Leveraging single-cell genomics to expand the fungal tree of life.</title>
        <authorList>
            <person name="Ahrendt S.R."/>
            <person name="Quandt C.A."/>
            <person name="Ciobanu D."/>
            <person name="Clum A."/>
            <person name="Salamov A."/>
            <person name="Andreopoulos B."/>
            <person name="Cheng J.F."/>
            <person name="Woyke T."/>
            <person name="Pelin A."/>
            <person name="Henrissat B."/>
            <person name="Reynolds N.K."/>
            <person name="Benny G.L."/>
            <person name="Smith M.E."/>
            <person name="James T.Y."/>
            <person name="Grigoriev I.V."/>
        </authorList>
    </citation>
    <scope>NUCLEOTIDE SEQUENCE [LARGE SCALE GENOMIC DNA]</scope>
    <source>
        <strain evidence="3">RSA 1356</strain>
    </source>
</reference>
<evidence type="ECO:0000313" key="2">
    <source>
        <dbReference type="EMBL" id="RKP05803.1"/>
    </source>
</evidence>
<dbReference type="AlphaFoldDB" id="A0A4P9XJ74"/>